<sequence>MKGQINRTINPKNGGGGHRRSNSRYNGSPNEDSTTSTSPTTGGNNKGNDRLLYLLSKSTGKKCIATITDGSRYQGLLVASDLSANGSAPLSIVLYKPQLISKPLINEKNNLDDDNELPENLIIQAKNLIDLEVNDINLNEPIIDSAATVAGAVTTNGKEPVKEGVVVAPVKTTTPTPATSTTTSPPVAKAVTPTPIEQQPAEPKKVTLKEEPKKVTLKEEPKFKTDSDISGKFAIKERELQRWVPDEDIAHHPALTLESGSTGGAWDQFKVNEERFGVESTYDEHLYTTRIDTSAPDYHERVARADRIAREIETQATSDRHILEERGIIVDDSGIDEEDKYSGVDRRGDELMAALRNATLSQESLTSPTRGDVPKSSPGKYVIPRHRAAQYHNDPAIVSSSAVKAVASTPPQQTQASPAPVSTSVPAPAPVKEQAVPVPVPTIPAKPQVSQSVQATASSTSLSSPKPEVKPVVLPKKQPDSIPPKPQIPAGQHNESFRLNAQSEINSLREFSANFKIPHKMPQDLLPILAKDKLKQDEILKKQREQQQQKAKKEAEIAAAAAQKKKDSTASVAASASTTTVAAAPPSIPATPVVAGTSAAATPTTGTSKTFKLNPKAAVFTPSTKHAQLTSPKQPKVNYHRSPSNVSPRMAHSRPYSSNGSISSQGSTKRHHQISAADFFGGVDKIPSKESQEKKINAFKFGFSLFVTTRNKHDFEKDGPVVYYERTFQTPPTWDSTIDETHDKLFPMLSPSPTNTMKPIPGMMIPTASPFIPNPMMAAAAGGPGGAPIATGYHPHHHQQHPSANPNKFPMSPQQQQAAAAAAAMAMQFQQQQQQFHAAMFQYQQQQQHHPQQHQFVSPPGAGQPPMGMYPAMGDPGAFLPPGAVSGAGFIPGMPVAFGSGVSSPVNGNIMMAGATPPYSSASGQGGQGGQGQHGGYGGGHHGRRYGSHSKRGGGGGGQHN</sequence>
<feature type="compositionally biased region" description="Low complexity" evidence="1">
    <location>
        <begin position="569"/>
        <end position="593"/>
    </location>
</feature>
<dbReference type="SMART" id="SM01272">
    <property type="entry name" value="LsmAD"/>
    <property type="match status" value="1"/>
</dbReference>
<dbReference type="InterPro" id="IPR025852">
    <property type="entry name" value="SM_dom_ATX"/>
</dbReference>
<feature type="compositionally biased region" description="Gly residues" evidence="1">
    <location>
        <begin position="924"/>
        <end position="940"/>
    </location>
</feature>
<feature type="compositionally biased region" description="Polar residues" evidence="1">
    <location>
        <begin position="623"/>
        <end position="633"/>
    </location>
</feature>
<feature type="region of interest" description="Disordered" evidence="1">
    <location>
        <begin position="1"/>
        <end position="49"/>
    </location>
</feature>
<feature type="compositionally biased region" description="Polar residues" evidence="1">
    <location>
        <begin position="358"/>
        <end position="369"/>
    </location>
</feature>
<protein>
    <submittedName>
        <fullName evidence="3">PBP1</fullName>
    </submittedName>
</protein>
<feature type="compositionally biased region" description="Basic and acidic residues" evidence="1">
    <location>
        <begin position="542"/>
        <end position="556"/>
    </location>
</feature>
<feature type="compositionally biased region" description="Low complexity" evidence="1">
    <location>
        <begin position="23"/>
        <end position="43"/>
    </location>
</feature>
<feature type="region of interest" description="Disordered" evidence="1">
    <location>
        <begin position="844"/>
        <end position="868"/>
    </location>
</feature>
<feature type="region of interest" description="Disordered" evidence="1">
    <location>
        <begin position="542"/>
        <end position="593"/>
    </location>
</feature>
<feature type="region of interest" description="Disordered" evidence="1">
    <location>
        <begin position="172"/>
        <end position="206"/>
    </location>
</feature>
<dbReference type="GeneID" id="73471738"/>
<feature type="domain" description="LsmAD" evidence="2">
    <location>
        <begin position="276"/>
        <end position="347"/>
    </location>
</feature>
<feature type="region of interest" description="Disordered" evidence="1">
    <location>
        <begin position="623"/>
        <end position="671"/>
    </location>
</feature>
<dbReference type="InterPro" id="IPR009604">
    <property type="entry name" value="LsmAD_domain"/>
</dbReference>
<evidence type="ECO:0000259" key="2">
    <source>
        <dbReference type="SMART" id="SM01272"/>
    </source>
</evidence>
<dbReference type="PANTHER" id="PTHR12854">
    <property type="entry name" value="ATAXIN 2-RELATED"/>
    <property type="match status" value="1"/>
</dbReference>
<feature type="compositionally biased region" description="Low complexity" evidence="1">
    <location>
        <begin position="402"/>
        <end position="426"/>
    </location>
</feature>
<dbReference type="OrthoDB" id="2275718at2759"/>
<feature type="region of interest" description="Disordered" evidence="1">
    <location>
        <begin position="917"/>
        <end position="961"/>
    </location>
</feature>
<dbReference type="Pfam" id="PF06741">
    <property type="entry name" value="LsmAD"/>
    <property type="match status" value="1"/>
</dbReference>
<dbReference type="RefSeq" id="XP_049261802.1">
    <property type="nucleotide sequence ID" value="XM_049408949.1"/>
</dbReference>
<feature type="compositionally biased region" description="Polar residues" evidence="1">
    <location>
        <begin position="1"/>
        <end position="11"/>
    </location>
</feature>
<accession>A0A8J5QG98</accession>
<dbReference type="Pfam" id="PF14438">
    <property type="entry name" value="SM-ATX"/>
    <property type="match status" value="1"/>
</dbReference>
<feature type="compositionally biased region" description="Low complexity" evidence="1">
    <location>
        <begin position="449"/>
        <end position="476"/>
    </location>
</feature>
<name>A0A8J5QG98_9ASCO</name>
<comment type="caution">
    <text evidence="3">The sequence shown here is derived from an EMBL/GenBank/DDBJ whole genome shotgun (WGS) entry which is preliminary data.</text>
</comment>
<feature type="region of interest" description="Disordered" evidence="1">
    <location>
        <begin position="442"/>
        <end position="492"/>
    </location>
</feature>
<feature type="compositionally biased region" description="Low complexity" evidence="1">
    <location>
        <begin position="844"/>
        <end position="856"/>
    </location>
</feature>
<feature type="compositionally biased region" description="Basic residues" evidence="1">
    <location>
        <begin position="941"/>
        <end position="952"/>
    </location>
</feature>
<gene>
    <name evidence="3" type="ORF">J8A68_004938</name>
</gene>
<proteinExistence type="predicted"/>
<dbReference type="GO" id="GO:0034063">
    <property type="term" value="P:stress granule assembly"/>
    <property type="evidence" value="ECO:0007669"/>
    <property type="project" value="TreeGrafter"/>
</dbReference>
<dbReference type="EMBL" id="JAGSYN010000217">
    <property type="protein sequence ID" value="KAG7661569.1"/>
    <property type="molecule type" value="Genomic_DNA"/>
</dbReference>
<organism evidence="3 4">
    <name type="scientific">[Candida] subhashii</name>
    <dbReference type="NCBI Taxonomy" id="561895"/>
    <lineage>
        <taxon>Eukaryota</taxon>
        <taxon>Fungi</taxon>
        <taxon>Dikarya</taxon>
        <taxon>Ascomycota</taxon>
        <taxon>Saccharomycotina</taxon>
        <taxon>Pichiomycetes</taxon>
        <taxon>Debaryomycetaceae</taxon>
        <taxon>Spathaspora</taxon>
    </lineage>
</organism>
<evidence type="ECO:0000256" key="1">
    <source>
        <dbReference type="SAM" id="MobiDB-lite"/>
    </source>
</evidence>
<feature type="compositionally biased region" description="Low complexity" evidence="1">
    <location>
        <begin position="172"/>
        <end position="190"/>
    </location>
</feature>
<feature type="compositionally biased region" description="Low complexity" evidence="1">
    <location>
        <begin position="657"/>
        <end position="667"/>
    </location>
</feature>
<reference evidence="3 4" key="1">
    <citation type="journal article" date="2021" name="DNA Res.">
        <title>Genome analysis of Candida subhashii reveals its hybrid nature and dual mitochondrial genome conformations.</title>
        <authorList>
            <person name="Mixao V."/>
            <person name="Hegedusova E."/>
            <person name="Saus E."/>
            <person name="Pryszcz L.P."/>
            <person name="Cillingova A."/>
            <person name="Nosek J."/>
            <person name="Gabaldon T."/>
        </authorList>
    </citation>
    <scope>NUCLEOTIDE SEQUENCE [LARGE SCALE GENOMIC DNA]</scope>
    <source>
        <strain evidence="3 4">CBS 10753</strain>
    </source>
</reference>
<dbReference type="GO" id="GO:0003729">
    <property type="term" value="F:mRNA binding"/>
    <property type="evidence" value="ECO:0007669"/>
    <property type="project" value="TreeGrafter"/>
</dbReference>
<feature type="region of interest" description="Disordered" evidence="1">
    <location>
        <begin position="358"/>
        <end position="380"/>
    </location>
</feature>
<dbReference type="InterPro" id="IPR045117">
    <property type="entry name" value="ATXN2-like"/>
</dbReference>
<dbReference type="PANTHER" id="PTHR12854:SF7">
    <property type="entry name" value="ATAXIN-2 HOMOLOG"/>
    <property type="match status" value="1"/>
</dbReference>
<evidence type="ECO:0000313" key="3">
    <source>
        <dbReference type="EMBL" id="KAG7661569.1"/>
    </source>
</evidence>
<dbReference type="GO" id="GO:0010494">
    <property type="term" value="C:cytoplasmic stress granule"/>
    <property type="evidence" value="ECO:0007669"/>
    <property type="project" value="TreeGrafter"/>
</dbReference>
<keyword evidence="4" id="KW-1185">Reference proteome</keyword>
<feature type="region of interest" description="Disordered" evidence="1">
    <location>
        <begin position="402"/>
        <end position="427"/>
    </location>
</feature>
<dbReference type="Proteomes" id="UP000694255">
    <property type="component" value="Unassembled WGS sequence"/>
</dbReference>
<evidence type="ECO:0000313" key="4">
    <source>
        <dbReference type="Proteomes" id="UP000694255"/>
    </source>
</evidence>
<dbReference type="AlphaFoldDB" id="A0A8J5QG98"/>